<proteinExistence type="predicted"/>
<name>A0ABY5Z6T4_9ACTN</name>
<dbReference type="Proteomes" id="UP001058271">
    <property type="component" value="Chromosome"/>
</dbReference>
<accession>A0ABY5Z6T4</accession>
<gene>
    <name evidence="1" type="ORF">Drose_05685</name>
</gene>
<reference evidence="1" key="1">
    <citation type="submission" date="2021-04" db="EMBL/GenBank/DDBJ databases">
        <title>Biosynthetic gene clusters of Dactylosporangioum roseum.</title>
        <authorList>
            <person name="Hartkoorn R.C."/>
            <person name="Beaudoing E."/>
            <person name="Hot D."/>
            <person name="Moureu S."/>
        </authorList>
    </citation>
    <scope>NUCLEOTIDE SEQUENCE</scope>
    <source>
        <strain evidence="1">NRRL B-16295</strain>
    </source>
</reference>
<protein>
    <submittedName>
        <fullName evidence="1">Uncharacterized protein</fullName>
    </submittedName>
</protein>
<evidence type="ECO:0000313" key="2">
    <source>
        <dbReference type="Proteomes" id="UP001058271"/>
    </source>
</evidence>
<sequence length="62" mass="6973">MSADARVARAIQQVRRIERLRQLDPYAAVSPALLAEYESVVDELIAEVKDALVITEYDIEQA</sequence>
<evidence type="ECO:0000313" key="1">
    <source>
        <dbReference type="EMBL" id="UWZ37761.1"/>
    </source>
</evidence>
<dbReference type="RefSeq" id="WP_260727124.1">
    <property type="nucleotide sequence ID" value="NZ_BAAABS010000033.1"/>
</dbReference>
<keyword evidence="2" id="KW-1185">Reference proteome</keyword>
<organism evidence="1 2">
    <name type="scientific">Dactylosporangium roseum</name>
    <dbReference type="NCBI Taxonomy" id="47989"/>
    <lineage>
        <taxon>Bacteria</taxon>
        <taxon>Bacillati</taxon>
        <taxon>Actinomycetota</taxon>
        <taxon>Actinomycetes</taxon>
        <taxon>Micromonosporales</taxon>
        <taxon>Micromonosporaceae</taxon>
        <taxon>Dactylosporangium</taxon>
    </lineage>
</organism>
<dbReference type="EMBL" id="CP073721">
    <property type="protein sequence ID" value="UWZ37761.1"/>
    <property type="molecule type" value="Genomic_DNA"/>
</dbReference>